<evidence type="ECO:0000313" key="7">
    <source>
        <dbReference type="Proteomes" id="UP000233100"/>
    </source>
</evidence>
<keyword evidence="4" id="KW-0472">Membrane</keyword>
<proteinExistence type="inferred from homology"/>
<dbReference type="Proteomes" id="UP000233100">
    <property type="component" value="Chromosome X"/>
</dbReference>
<dbReference type="Gene3D" id="3.30.450.50">
    <property type="entry name" value="Longin domain"/>
    <property type="match status" value="1"/>
</dbReference>
<reference evidence="6" key="2">
    <citation type="submission" date="2025-08" db="UniProtKB">
        <authorList>
            <consortium name="Ensembl"/>
        </authorList>
    </citation>
    <scope>IDENTIFICATION</scope>
</reference>
<dbReference type="Pfam" id="PF13774">
    <property type="entry name" value="Longin"/>
    <property type="match status" value="1"/>
</dbReference>
<organism evidence="6 7">
    <name type="scientific">Macaca fascicularis</name>
    <name type="common">Crab-eating macaque</name>
    <name type="synonym">Cynomolgus monkey</name>
    <dbReference type="NCBI Taxonomy" id="9541"/>
    <lineage>
        <taxon>Eukaryota</taxon>
        <taxon>Metazoa</taxon>
        <taxon>Chordata</taxon>
        <taxon>Craniata</taxon>
        <taxon>Vertebrata</taxon>
        <taxon>Euteleostomi</taxon>
        <taxon>Mammalia</taxon>
        <taxon>Eutheria</taxon>
        <taxon>Euarchontoglires</taxon>
        <taxon>Primates</taxon>
        <taxon>Haplorrhini</taxon>
        <taxon>Catarrhini</taxon>
        <taxon>Cercopithecidae</taxon>
        <taxon>Cercopithecinae</taxon>
        <taxon>Macaca</taxon>
    </lineage>
</organism>
<evidence type="ECO:0000256" key="3">
    <source>
        <dbReference type="ARBA" id="ARBA00022927"/>
    </source>
</evidence>
<dbReference type="PROSITE" id="PS50859">
    <property type="entry name" value="LONGIN"/>
    <property type="match status" value="1"/>
</dbReference>
<keyword evidence="3" id="KW-0813">Transport</keyword>
<dbReference type="Ensembl" id="ENSMFAT00000080104.1">
    <property type="protein sequence ID" value="ENSMFAP00000058725.1"/>
    <property type="gene ID" value="ENSMFAG00000053989.1"/>
</dbReference>
<keyword evidence="3" id="KW-0653">Protein transport</keyword>
<dbReference type="InterPro" id="IPR010908">
    <property type="entry name" value="Longin_dom"/>
</dbReference>
<dbReference type="AlphaFoldDB" id="A0A7N9IFA6"/>
<evidence type="ECO:0000256" key="2">
    <source>
        <dbReference type="ARBA" id="ARBA00008025"/>
    </source>
</evidence>
<reference evidence="6" key="3">
    <citation type="submission" date="2025-09" db="UniProtKB">
        <authorList>
            <consortium name="Ensembl"/>
        </authorList>
    </citation>
    <scope>IDENTIFICATION</scope>
</reference>
<dbReference type="SUPFAM" id="SSF64356">
    <property type="entry name" value="SNARE-like"/>
    <property type="match status" value="1"/>
</dbReference>
<dbReference type="GO" id="GO:0015031">
    <property type="term" value="P:protein transport"/>
    <property type="evidence" value="ECO:0007669"/>
    <property type="project" value="UniProtKB-KW"/>
</dbReference>
<protein>
    <recommendedName>
        <fullName evidence="5">Longin domain-containing protein</fullName>
    </recommendedName>
</protein>
<name>A0A7N9IFA6_MACFA</name>
<accession>A0A7N9IFA6</accession>
<dbReference type="GO" id="GO:0005737">
    <property type="term" value="C:cytoplasm"/>
    <property type="evidence" value="ECO:0007669"/>
    <property type="project" value="UniProtKB-ARBA"/>
</dbReference>
<evidence type="ECO:0000313" key="6">
    <source>
        <dbReference type="Ensembl" id="ENSMFAP00000058725.1"/>
    </source>
</evidence>
<reference evidence="6 7" key="1">
    <citation type="submission" date="2013-03" db="EMBL/GenBank/DDBJ databases">
        <authorList>
            <person name="Warren W."/>
            <person name="Wilson R.K."/>
        </authorList>
    </citation>
    <scope>NUCLEOTIDE SEQUENCE</scope>
</reference>
<comment type="subcellular location">
    <subcellularLocation>
        <location evidence="1">Membrane</location>
    </subcellularLocation>
</comment>
<evidence type="ECO:0000256" key="1">
    <source>
        <dbReference type="ARBA" id="ARBA00004370"/>
    </source>
</evidence>
<dbReference type="InterPro" id="IPR011012">
    <property type="entry name" value="Longin-like_dom_sf"/>
</dbReference>
<comment type="similarity">
    <text evidence="2">Belongs to the synaptobrevin family.</text>
</comment>
<dbReference type="GO" id="GO:0016020">
    <property type="term" value="C:membrane"/>
    <property type="evidence" value="ECO:0007669"/>
    <property type="project" value="UniProtKB-SubCell"/>
</dbReference>
<sequence>ANLLAMAIRGITPKVSHGWGGLSFVELAEKVLARISSENNQFRYKHTEYINHFIVMNSIFYLCISKDDSKSSRAKYHFKKEWRRRKRTYYGSRKQWVLPYAIFSSYSS</sequence>
<evidence type="ECO:0000259" key="5">
    <source>
        <dbReference type="PROSITE" id="PS50859"/>
    </source>
</evidence>
<feature type="domain" description="Longin" evidence="5">
    <location>
        <begin position="1"/>
        <end position="108"/>
    </location>
</feature>
<evidence type="ECO:0000256" key="4">
    <source>
        <dbReference type="ARBA" id="ARBA00023136"/>
    </source>
</evidence>
<keyword evidence="7" id="KW-1185">Reference proteome</keyword>